<evidence type="ECO:0000313" key="3">
    <source>
        <dbReference type="Proteomes" id="UP000601223"/>
    </source>
</evidence>
<sequence>MTSGRFTEEIMTAAMLEIASRHGLNPAGATLLRLTNNAVFALPASDVVVRIARSHQPGNRVTKGVALARWFEQVNAPTVRLAGPEQQPLAVNGMLATVWRYLPARQPLTIRDLGPALREFHRLELPPFQLPDWDPVADSRRRLVDAEGLRDADRGAIEAWCDDLEPRLAQLRHRHPRSLVHGDAHVGNLLHDGQRVVFCDFDPIGTGPWQSDLAAVAVGEARFDRPGAHRQLVESYGYDVQEDPDWPLFRSARELKMVVAAVPLLASGPGVEREFRTRLDTILSGDHNTRWTPFADLR</sequence>
<dbReference type="InterPro" id="IPR002575">
    <property type="entry name" value="Aminoglycoside_PTrfase"/>
</dbReference>
<organism evidence="2 3">
    <name type="scientific">Catellatospora bangladeshensis</name>
    <dbReference type="NCBI Taxonomy" id="310355"/>
    <lineage>
        <taxon>Bacteria</taxon>
        <taxon>Bacillati</taxon>
        <taxon>Actinomycetota</taxon>
        <taxon>Actinomycetes</taxon>
        <taxon>Micromonosporales</taxon>
        <taxon>Micromonosporaceae</taxon>
        <taxon>Catellatospora</taxon>
    </lineage>
</organism>
<dbReference type="AlphaFoldDB" id="A0A8J3NMJ2"/>
<evidence type="ECO:0000313" key="2">
    <source>
        <dbReference type="EMBL" id="GIF86035.1"/>
    </source>
</evidence>
<feature type="domain" description="Aminoglycoside phosphotransferase" evidence="1">
    <location>
        <begin position="45"/>
        <end position="236"/>
    </location>
</feature>
<protein>
    <submittedName>
        <fullName evidence="2">Aminoglycoside phosphotransferase</fullName>
    </submittedName>
</protein>
<dbReference type="EMBL" id="BONF01000058">
    <property type="protein sequence ID" value="GIF86035.1"/>
    <property type="molecule type" value="Genomic_DNA"/>
</dbReference>
<name>A0A8J3NMJ2_9ACTN</name>
<dbReference type="RefSeq" id="WP_203756726.1">
    <property type="nucleotide sequence ID" value="NZ_BONF01000058.1"/>
</dbReference>
<proteinExistence type="predicted"/>
<dbReference type="InterPro" id="IPR011009">
    <property type="entry name" value="Kinase-like_dom_sf"/>
</dbReference>
<dbReference type="Proteomes" id="UP000601223">
    <property type="component" value="Unassembled WGS sequence"/>
</dbReference>
<dbReference type="Pfam" id="PF01636">
    <property type="entry name" value="APH"/>
    <property type="match status" value="1"/>
</dbReference>
<dbReference type="Gene3D" id="3.90.1200.10">
    <property type="match status" value="1"/>
</dbReference>
<reference evidence="2 3" key="1">
    <citation type="submission" date="2021-01" db="EMBL/GenBank/DDBJ databases">
        <title>Whole genome shotgun sequence of Catellatospora bangladeshensis NBRC 107357.</title>
        <authorList>
            <person name="Komaki H."/>
            <person name="Tamura T."/>
        </authorList>
    </citation>
    <scope>NUCLEOTIDE SEQUENCE [LARGE SCALE GENOMIC DNA]</scope>
    <source>
        <strain evidence="2 3">NBRC 107357</strain>
    </source>
</reference>
<gene>
    <name evidence="2" type="ORF">Cba03nite_73840</name>
</gene>
<evidence type="ECO:0000259" key="1">
    <source>
        <dbReference type="Pfam" id="PF01636"/>
    </source>
</evidence>
<accession>A0A8J3NMJ2</accession>
<keyword evidence="3" id="KW-1185">Reference proteome</keyword>
<dbReference type="SUPFAM" id="SSF56112">
    <property type="entry name" value="Protein kinase-like (PK-like)"/>
    <property type="match status" value="1"/>
</dbReference>
<comment type="caution">
    <text evidence="2">The sequence shown here is derived from an EMBL/GenBank/DDBJ whole genome shotgun (WGS) entry which is preliminary data.</text>
</comment>